<sequence>MKLHWRQTPRDPVSSVAVSDMSSEWKSAVLRQREVAGAGRMDRDPPLCVGRAARGPASREEDRCLRPPPQGDENTVRGHEDRDCTTVRVGDEQRDGDKRVAAAHERARVTEPAAQIEAMRRADERAAAFYHSPHRCAHLSLLPAPSISELCESERSLFARRKVQTRRSVAPAV</sequence>
<proteinExistence type="predicted"/>
<feature type="region of interest" description="Disordered" evidence="1">
    <location>
        <begin position="1"/>
        <end position="107"/>
    </location>
</feature>
<evidence type="ECO:0000313" key="2">
    <source>
        <dbReference type="EMBL" id="KAK0306270.1"/>
    </source>
</evidence>
<feature type="compositionally biased region" description="Polar residues" evidence="1">
    <location>
        <begin position="16"/>
        <end position="25"/>
    </location>
</feature>
<comment type="caution">
    <text evidence="2">The sequence shown here is derived from an EMBL/GenBank/DDBJ whole genome shotgun (WGS) entry which is preliminary data.</text>
</comment>
<dbReference type="Proteomes" id="UP001168146">
    <property type="component" value="Unassembled WGS sequence"/>
</dbReference>
<protein>
    <submittedName>
        <fullName evidence="2">Uncharacterized protein</fullName>
    </submittedName>
</protein>
<accession>A0AAN6F7Q7</accession>
<organism evidence="2 3">
    <name type="scientific">Friedmanniomyces endolithicus</name>
    <dbReference type="NCBI Taxonomy" id="329885"/>
    <lineage>
        <taxon>Eukaryota</taxon>
        <taxon>Fungi</taxon>
        <taxon>Dikarya</taxon>
        <taxon>Ascomycota</taxon>
        <taxon>Pezizomycotina</taxon>
        <taxon>Dothideomycetes</taxon>
        <taxon>Dothideomycetidae</taxon>
        <taxon>Mycosphaerellales</taxon>
        <taxon>Teratosphaeriaceae</taxon>
        <taxon>Friedmanniomyces</taxon>
    </lineage>
</organism>
<reference evidence="2" key="1">
    <citation type="submission" date="2021-12" db="EMBL/GenBank/DDBJ databases">
        <title>Black yeast isolated from Biological Soil Crust.</title>
        <authorList>
            <person name="Kurbessoian T."/>
        </authorList>
    </citation>
    <scope>NUCLEOTIDE SEQUENCE</scope>
    <source>
        <strain evidence="2">CCFEE 5208</strain>
    </source>
</reference>
<dbReference type="AlphaFoldDB" id="A0AAN6F7Q7"/>
<dbReference type="EMBL" id="JASUXU010000104">
    <property type="protein sequence ID" value="KAK0306270.1"/>
    <property type="molecule type" value="Genomic_DNA"/>
</dbReference>
<name>A0AAN6F7Q7_9PEZI</name>
<feature type="compositionally biased region" description="Basic and acidic residues" evidence="1">
    <location>
        <begin position="74"/>
        <end position="107"/>
    </location>
</feature>
<evidence type="ECO:0000313" key="3">
    <source>
        <dbReference type="Proteomes" id="UP001168146"/>
    </source>
</evidence>
<evidence type="ECO:0000256" key="1">
    <source>
        <dbReference type="SAM" id="MobiDB-lite"/>
    </source>
</evidence>
<gene>
    <name evidence="2" type="ORF">LTR82_016396</name>
</gene>